<gene>
    <name evidence="9" type="ORF">GCM10009809_29660</name>
</gene>
<feature type="transmembrane region" description="Helical" evidence="7">
    <location>
        <begin position="286"/>
        <end position="308"/>
    </location>
</feature>
<dbReference type="Proteomes" id="UP001501138">
    <property type="component" value="Unassembled WGS sequence"/>
</dbReference>
<feature type="transmembrane region" description="Helical" evidence="7">
    <location>
        <begin position="118"/>
        <end position="138"/>
    </location>
</feature>
<feature type="transmembrane region" description="Helical" evidence="7">
    <location>
        <begin position="230"/>
        <end position="249"/>
    </location>
</feature>
<evidence type="ECO:0000313" key="10">
    <source>
        <dbReference type="Proteomes" id="UP001501138"/>
    </source>
</evidence>
<keyword evidence="9" id="KW-0012">Acyltransferase</keyword>
<keyword evidence="9" id="KW-0808">Transferase</keyword>
<feature type="transmembrane region" description="Helical" evidence="7">
    <location>
        <begin position="205"/>
        <end position="224"/>
    </location>
</feature>
<keyword evidence="6 7" id="KW-0472">Membrane</keyword>
<protein>
    <submittedName>
        <fullName evidence="9">Acyltransferase</fullName>
    </submittedName>
</protein>
<dbReference type="Pfam" id="PF01757">
    <property type="entry name" value="Acyl_transf_3"/>
    <property type="match status" value="1"/>
</dbReference>
<accession>A0ABP4VQT4</accession>
<dbReference type="InterPro" id="IPR002656">
    <property type="entry name" value="Acyl_transf_3_dom"/>
</dbReference>
<feature type="transmembrane region" description="Helical" evidence="7">
    <location>
        <begin position="145"/>
        <end position="163"/>
    </location>
</feature>
<feature type="transmembrane region" description="Helical" evidence="7">
    <location>
        <begin position="78"/>
        <end position="98"/>
    </location>
</feature>
<name>A0ABP4VQT4_9MICO</name>
<dbReference type="EMBL" id="BAAAPM010000005">
    <property type="protein sequence ID" value="GAA1732233.1"/>
    <property type="molecule type" value="Genomic_DNA"/>
</dbReference>
<dbReference type="PANTHER" id="PTHR40074:SF4">
    <property type="entry name" value="INNER MEMBRANE PROTEIN YCFT"/>
    <property type="match status" value="1"/>
</dbReference>
<reference evidence="10" key="1">
    <citation type="journal article" date="2019" name="Int. J. Syst. Evol. Microbiol.">
        <title>The Global Catalogue of Microorganisms (GCM) 10K type strain sequencing project: providing services to taxonomists for standard genome sequencing and annotation.</title>
        <authorList>
            <consortium name="The Broad Institute Genomics Platform"/>
            <consortium name="The Broad Institute Genome Sequencing Center for Infectious Disease"/>
            <person name="Wu L."/>
            <person name="Ma J."/>
        </authorList>
    </citation>
    <scope>NUCLEOTIDE SEQUENCE [LARGE SCALE GENOMIC DNA]</scope>
    <source>
        <strain evidence="10">JCM 15589</strain>
    </source>
</reference>
<evidence type="ECO:0000256" key="4">
    <source>
        <dbReference type="ARBA" id="ARBA00022692"/>
    </source>
</evidence>
<keyword evidence="4 7" id="KW-0812">Transmembrane</keyword>
<keyword evidence="5 7" id="KW-1133">Transmembrane helix</keyword>
<feature type="transmembrane region" description="Helical" evidence="7">
    <location>
        <begin position="261"/>
        <end position="280"/>
    </location>
</feature>
<evidence type="ECO:0000256" key="3">
    <source>
        <dbReference type="ARBA" id="ARBA00022475"/>
    </source>
</evidence>
<organism evidence="9 10">
    <name type="scientific">Isoptericola hypogeus</name>
    <dbReference type="NCBI Taxonomy" id="300179"/>
    <lineage>
        <taxon>Bacteria</taxon>
        <taxon>Bacillati</taxon>
        <taxon>Actinomycetota</taxon>
        <taxon>Actinomycetes</taxon>
        <taxon>Micrococcales</taxon>
        <taxon>Promicromonosporaceae</taxon>
        <taxon>Isoptericola</taxon>
    </lineage>
</organism>
<evidence type="ECO:0000313" key="9">
    <source>
        <dbReference type="EMBL" id="GAA1732233.1"/>
    </source>
</evidence>
<feature type="transmembrane region" description="Helical" evidence="7">
    <location>
        <begin position="7"/>
        <end position="27"/>
    </location>
</feature>
<evidence type="ECO:0000259" key="8">
    <source>
        <dbReference type="Pfam" id="PF01757"/>
    </source>
</evidence>
<feature type="transmembrane region" description="Helical" evidence="7">
    <location>
        <begin position="47"/>
        <end position="66"/>
    </location>
</feature>
<comment type="subcellular location">
    <subcellularLocation>
        <location evidence="1">Cell membrane</location>
        <topology evidence="1">Multi-pass membrane protein</topology>
    </subcellularLocation>
</comment>
<dbReference type="GO" id="GO:0016746">
    <property type="term" value="F:acyltransferase activity"/>
    <property type="evidence" value="ECO:0007669"/>
    <property type="project" value="UniProtKB-KW"/>
</dbReference>
<evidence type="ECO:0000256" key="6">
    <source>
        <dbReference type="ARBA" id="ARBA00023136"/>
    </source>
</evidence>
<evidence type="ECO:0000256" key="2">
    <source>
        <dbReference type="ARBA" id="ARBA00007400"/>
    </source>
</evidence>
<feature type="transmembrane region" description="Helical" evidence="7">
    <location>
        <begin position="175"/>
        <end position="193"/>
    </location>
</feature>
<dbReference type="RefSeq" id="WP_344249228.1">
    <property type="nucleotide sequence ID" value="NZ_BAAAPM010000005.1"/>
</dbReference>
<comment type="similarity">
    <text evidence="2">Belongs to the acyltransferase 3 family.</text>
</comment>
<comment type="caution">
    <text evidence="9">The sequence shown here is derived from an EMBL/GenBank/DDBJ whole genome shotgun (WGS) entry which is preliminary data.</text>
</comment>
<feature type="domain" description="Acyltransferase 3" evidence="8">
    <location>
        <begin position="8"/>
        <end position="308"/>
    </location>
</feature>
<evidence type="ECO:0000256" key="1">
    <source>
        <dbReference type="ARBA" id="ARBA00004651"/>
    </source>
</evidence>
<evidence type="ECO:0000256" key="7">
    <source>
        <dbReference type="SAM" id="Phobius"/>
    </source>
</evidence>
<dbReference type="PANTHER" id="PTHR40074">
    <property type="entry name" value="O-ACETYLTRANSFERASE WECH"/>
    <property type="match status" value="1"/>
</dbReference>
<evidence type="ECO:0000256" key="5">
    <source>
        <dbReference type="ARBA" id="ARBA00022989"/>
    </source>
</evidence>
<proteinExistence type="inferred from homology"/>
<keyword evidence="10" id="KW-1185">Reference proteome</keyword>
<sequence>MASSVRLPWIDAGRGIAICLVVLYHAARWLDASGWERVNEYVTTLRMPFFFVLSGLLAVRVTTMAWSELWSRRLSLYLWVFVVWEVVGALAYVVGFAIRGTPIGPLGLARDVLVAPLMPVYELWFIWVLAVFCVVARLLRPVPRWIQLLAAAVCSVVALAPGFDLGNLGWNGALRYFVFFLAGMYGRAWLIGWVESSRGWRAASVAVWIGGVVAVQVLGLGGVIGGRFALSVLGVFAGLSLSSFLARWSSLRRLGANTLPVYVGHTPVIIVVSTTLLATLPAETVAGWNLLLCPALGALAIAVSQLAYRRSAPTLLAYLYKAPPFMVSLGSRRWAPMSRS</sequence>
<keyword evidence="3" id="KW-1003">Cell membrane</keyword>